<reference evidence="11 12" key="1">
    <citation type="journal article" date="2011" name="Science">
        <title>The ecoresponsive genome of Daphnia pulex.</title>
        <authorList>
            <person name="Colbourne J.K."/>
            <person name="Pfrender M.E."/>
            <person name="Gilbert D."/>
            <person name="Thomas W.K."/>
            <person name="Tucker A."/>
            <person name="Oakley T.H."/>
            <person name="Tokishita S."/>
            <person name="Aerts A."/>
            <person name="Arnold G.J."/>
            <person name="Basu M.K."/>
            <person name="Bauer D.J."/>
            <person name="Caceres C.E."/>
            <person name="Carmel L."/>
            <person name="Casola C."/>
            <person name="Choi J.H."/>
            <person name="Detter J.C."/>
            <person name="Dong Q."/>
            <person name="Dusheyko S."/>
            <person name="Eads B.D."/>
            <person name="Frohlich T."/>
            <person name="Geiler-Samerotte K.A."/>
            <person name="Gerlach D."/>
            <person name="Hatcher P."/>
            <person name="Jogdeo S."/>
            <person name="Krijgsveld J."/>
            <person name="Kriventseva E.V."/>
            <person name="Kultz D."/>
            <person name="Laforsch C."/>
            <person name="Lindquist E."/>
            <person name="Lopez J."/>
            <person name="Manak J.R."/>
            <person name="Muller J."/>
            <person name="Pangilinan J."/>
            <person name="Patwardhan R.P."/>
            <person name="Pitluck S."/>
            <person name="Pritham E.J."/>
            <person name="Rechtsteiner A."/>
            <person name="Rho M."/>
            <person name="Rogozin I.B."/>
            <person name="Sakarya O."/>
            <person name="Salamov A."/>
            <person name="Schaack S."/>
            <person name="Shapiro H."/>
            <person name="Shiga Y."/>
            <person name="Skalitzky C."/>
            <person name="Smith Z."/>
            <person name="Souvorov A."/>
            <person name="Sung W."/>
            <person name="Tang Z."/>
            <person name="Tsuchiya D."/>
            <person name="Tu H."/>
            <person name="Vos H."/>
            <person name="Wang M."/>
            <person name="Wolf Y.I."/>
            <person name="Yamagata H."/>
            <person name="Yamada T."/>
            <person name="Ye Y."/>
            <person name="Shaw J.R."/>
            <person name="Andrews J."/>
            <person name="Crease T.J."/>
            <person name="Tang H."/>
            <person name="Lucas S.M."/>
            <person name="Robertson H.M."/>
            <person name="Bork P."/>
            <person name="Koonin E.V."/>
            <person name="Zdobnov E.M."/>
            <person name="Grigoriev I.V."/>
            <person name="Lynch M."/>
            <person name="Boore J.L."/>
        </authorList>
    </citation>
    <scope>NUCLEOTIDE SEQUENCE [LARGE SCALE GENOMIC DNA]</scope>
</reference>
<dbReference type="Gene3D" id="1.10.418.60">
    <property type="entry name" value="Ncd80 complex, Nuf2 subunit"/>
    <property type="match status" value="1"/>
</dbReference>
<keyword evidence="6 9" id="KW-0175">Coiled coil</keyword>
<evidence type="ECO:0000256" key="3">
    <source>
        <dbReference type="ARBA" id="ARBA00022454"/>
    </source>
</evidence>
<dbReference type="KEGG" id="dpx:DAPPUDRAFT_264338"/>
<keyword evidence="12" id="KW-1185">Reference proteome</keyword>
<dbReference type="GO" id="GO:0051383">
    <property type="term" value="P:kinetochore organization"/>
    <property type="evidence" value="ECO:0000318"/>
    <property type="project" value="GO_Central"/>
</dbReference>
<evidence type="ECO:0000313" key="11">
    <source>
        <dbReference type="EMBL" id="EFX65706.1"/>
    </source>
</evidence>
<evidence type="ECO:0000256" key="6">
    <source>
        <dbReference type="ARBA" id="ARBA00023054"/>
    </source>
</evidence>
<keyword evidence="3" id="KW-0158">Chromosome</keyword>
<dbReference type="OrthoDB" id="8194677at2759"/>
<comment type="subcellular location">
    <subcellularLocation>
        <location evidence="1">Chromosome</location>
        <location evidence="1">Centromere</location>
    </subcellularLocation>
</comment>
<name>E9HRD7_DAPPU</name>
<dbReference type="InParanoid" id="E9HRD7"/>
<dbReference type="EMBL" id="GL732734">
    <property type="protein sequence ID" value="EFX65706.1"/>
    <property type="molecule type" value="Genomic_DNA"/>
</dbReference>
<keyword evidence="5" id="KW-0498">Mitosis</keyword>
<feature type="domain" description="Kinetochore protein Nuf2 N-terminal" evidence="10">
    <location>
        <begin position="22"/>
        <end position="87"/>
    </location>
</feature>
<feature type="coiled-coil region" evidence="9">
    <location>
        <begin position="78"/>
        <end position="122"/>
    </location>
</feature>
<gene>
    <name evidence="11" type="ORF">DAPPUDRAFT_264338</name>
</gene>
<dbReference type="STRING" id="6669.E9HRD7"/>
<evidence type="ECO:0000256" key="1">
    <source>
        <dbReference type="ARBA" id="ARBA00004584"/>
    </source>
</evidence>
<evidence type="ECO:0000256" key="9">
    <source>
        <dbReference type="SAM" id="Coils"/>
    </source>
</evidence>
<dbReference type="GO" id="GO:0007052">
    <property type="term" value="P:mitotic spindle organization"/>
    <property type="evidence" value="ECO:0000318"/>
    <property type="project" value="GO_Central"/>
</dbReference>
<keyword evidence="7" id="KW-0131">Cell cycle</keyword>
<organism evidence="11 12">
    <name type="scientific">Daphnia pulex</name>
    <name type="common">Water flea</name>
    <dbReference type="NCBI Taxonomy" id="6669"/>
    <lineage>
        <taxon>Eukaryota</taxon>
        <taxon>Metazoa</taxon>
        <taxon>Ecdysozoa</taxon>
        <taxon>Arthropoda</taxon>
        <taxon>Crustacea</taxon>
        <taxon>Branchiopoda</taxon>
        <taxon>Diplostraca</taxon>
        <taxon>Cladocera</taxon>
        <taxon>Anomopoda</taxon>
        <taxon>Daphniidae</taxon>
        <taxon>Daphnia</taxon>
    </lineage>
</organism>
<evidence type="ECO:0000313" key="12">
    <source>
        <dbReference type="Proteomes" id="UP000000305"/>
    </source>
</evidence>
<sequence>MNSERQDEDVVRIMNLSEFSRNPEMLIHLEGPFALYREINRILKRLGYNNFKYIDILKPTSNMMREVLLGLVNFLAYFEAEENNKEDIEAEIQCLKNKTLQYEKLLVEEERYLDKCKQSEEEKKIMAAELRKLVVHRKEKYLKIEAIVKKEEVEVDEITKRIRSTHAKLEQETNTLKQIEIEKERAEEEVVLDPEGLEAEFEKSKADKENIESDFTCLKSRLPVLEQQIQDRTMQLQEHQETHQRIVQVKARESKIKQEWQKADADNRRVEEENHILENQFKKDKSIIESKKRMLDEMEQKMEKLSGLLEKTRLEMKKCMSEDESRKTQQQEKVLAMENAVLQLKQDLKLGQKVLEEGAVTFEDIHRKHQQNVEEINLKYLQRFEDLENLVRGIFPKF</sequence>
<dbReference type="GO" id="GO:0045132">
    <property type="term" value="P:meiotic chromosome segregation"/>
    <property type="evidence" value="ECO:0000318"/>
    <property type="project" value="GO_Central"/>
</dbReference>
<comment type="similarity">
    <text evidence="2">Belongs to the NUF2 family.</text>
</comment>
<evidence type="ECO:0000256" key="7">
    <source>
        <dbReference type="ARBA" id="ARBA00023306"/>
    </source>
</evidence>
<keyword evidence="4" id="KW-0132">Cell division</keyword>
<dbReference type="GO" id="GO:0044877">
    <property type="term" value="F:protein-containing complex binding"/>
    <property type="evidence" value="ECO:0000318"/>
    <property type="project" value="GO_Central"/>
</dbReference>
<evidence type="ECO:0000256" key="4">
    <source>
        <dbReference type="ARBA" id="ARBA00022618"/>
    </source>
</evidence>
<dbReference type="InterPro" id="IPR038275">
    <property type="entry name" value="Nuf2_N_sf"/>
</dbReference>
<dbReference type="GO" id="GO:0031262">
    <property type="term" value="C:Ndc80 complex"/>
    <property type="evidence" value="ECO:0000318"/>
    <property type="project" value="GO_Central"/>
</dbReference>
<proteinExistence type="inferred from homology"/>
<feature type="coiled-coil region" evidence="9">
    <location>
        <begin position="260"/>
        <end position="347"/>
    </location>
</feature>
<accession>E9HRD7</accession>
<dbReference type="HOGENOM" id="CLU_622981_0_0_1"/>
<feature type="coiled-coil region" evidence="9">
    <location>
        <begin position="162"/>
        <end position="189"/>
    </location>
</feature>
<protein>
    <recommendedName>
        <fullName evidence="10">Kinetochore protein Nuf2 N-terminal domain-containing protein</fullName>
    </recommendedName>
</protein>
<dbReference type="Pfam" id="PF03800">
    <property type="entry name" value="Nuf2"/>
    <property type="match status" value="1"/>
</dbReference>
<evidence type="ECO:0000256" key="8">
    <source>
        <dbReference type="ARBA" id="ARBA00023328"/>
    </source>
</evidence>
<evidence type="ECO:0000259" key="10">
    <source>
        <dbReference type="Pfam" id="PF03800"/>
    </source>
</evidence>
<dbReference type="FunCoup" id="E9HRD7">
    <property type="interactions" value="6"/>
</dbReference>
<keyword evidence="8" id="KW-0137">Centromere</keyword>
<evidence type="ECO:0000256" key="2">
    <source>
        <dbReference type="ARBA" id="ARBA00005498"/>
    </source>
</evidence>
<evidence type="ECO:0000256" key="5">
    <source>
        <dbReference type="ARBA" id="ARBA00022776"/>
    </source>
</evidence>
<dbReference type="Proteomes" id="UP000000305">
    <property type="component" value="Unassembled WGS sequence"/>
</dbReference>
<dbReference type="GO" id="GO:0051301">
    <property type="term" value="P:cell division"/>
    <property type="evidence" value="ECO:0007669"/>
    <property type="project" value="UniProtKB-KW"/>
</dbReference>
<dbReference type="AlphaFoldDB" id="E9HRD7"/>
<dbReference type="GO" id="GO:0051315">
    <property type="term" value="P:attachment of mitotic spindle microtubules to kinetochore"/>
    <property type="evidence" value="ECO:0000318"/>
    <property type="project" value="GO_Central"/>
</dbReference>
<dbReference type="InterPro" id="IPR005549">
    <property type="entry name" value="Kinetochore_Nuf2_N"/>
</dbReference>